<dbReference type="Proteomes" id="UP000215902">
    <property type="component" value="Unassembled WGS sequence"/>
</dbReference>
<comment type="caution">
    <text evidence="1">The sequence shown here is derived from an EMBL/GenBank/DDBJ whole genome shotgun (WGS) entry which is preliminary data.</text>
</comment>
<evidence type="ECO:0000313" key="2">
    <source>
        <dbReference type="Proteomes" id="UP000215902"/>
    </source>
</evidence>
<proteinExistence type="predicted"/>
<accession>A0A267DKZ0</accession>
<protein>
    <submittedName>
        <fullName evidence="1">Uncharacterized protein</fullName>
    </submittedName>
</protein>
<organism evidence="1 2">
    <name type="scientific">Macrostomum lignano</name>
    <dbReference type="NCBI Taxonomy" id="282301"/>
    <lineage>
        <taxon>Eukaryota</taxon>
        <taxon>Metazoa</taxon>
        <taxon>Spiralia</taxon>
        <taxon>Lophotrochozoa</taxon>
        <taxon>Platyhelminthes</taxon>
        <taxon>Rhabditophora</taxon>
        <taxon>Macrostomorpha</taxon>
        <taxon>Macrostomida</taxon>
        <taxon>Macrostomidae</taxon>
        <taxon>Macrostomum</taxon>
    </lineage>
</organism>
<keyword evidence="2" id="KW-1185">Reference proteome</keyword>
<sequence length="74" mass="8099">MMMEQDHQQAQQRQQQHAWLYTSETECMPGGSDPSPALVIAKLGAAHSSAALFLEGQLHVLCDSPCYAVRKASL</sequence>
<reference evidence="1 2" key="1">
    <citation type="submission" date="2017-06" db="EMBL/GenBank/DDBJ databases">
        <title>A platform for efficient transgenesis in Macrostomum lignano, a flatworm model organism for stem cell research.</title>
        <authorList>
            <person name="Berezikov E."/>
        </authorList>
    </citation>
    <scope>NUCLEOTIDE SEQUENCE [LARGE SCALE GENOMIC DNA]</scope>
    <source>
        <strain evidence="1">DV1</strain>
        <tissue evidence="1">Whole organism</tissue>
    </source>
</reference>
<gene>
    <name evidence="1" type="ORF">BOX15_Mlig029261g11</name>
</gene>
<name>A0A267DKZ0_9PLAT</name>
<dbReference type="AlphaFoldDB" id="A0A267DKZ0"/>
<evidence type="ECO:0000313" key="1">
    <source>
        <dbReference type="EMBL" id="PAA49953.1"/>
    </source>
</evidence>
<dbReference type="EMBL" id="NIVC01003752">
    <property type="protein sequence ID" value="PAA49953.1"/>
    <property type="molecule type" value="Genomic_DNA"/>
</dbReference>